<evidence type="ECO:0000256" key="1">
    <source>
        <dbReference type="SAM" id="MobiDB-lite"/>
    </source>
</evidence>
<name>A0A8J2X6Q2_ZYGB2</name>
<dbReference type="Proteomes" id="UP000019375">
    <property type="component" value="Unassembled WGS sequence"/>
</dbReference>
<evidence type="ECO:0000313" key="2">
    <source>
        <dbReference type="EMBL" id="CDF88659.1"/>
    </source>
</evidence>
<sequence>MEVNVRLNADIEKDFAFQVDHEDTIKTKIARIFRKDGTGMGHLMVLRPTVFHKEEPTGFYKSMHPGYMTEGGCLIFDYDADEREYLQLLEEDRPILEQVWPGQLVLPRWEISKSNIYRYVAIMLAWLYTDLPDCISPTPGICMTNNMSRLIIPLLQHFELFDFADRMRQEITPGYSSLFAQWAFFSLHIGKILLITLFFGVGLCNPISFNPYKVIKVTQLDLAQPKIKNLVKSLGWVGIRRGTFDEYQSHFYQYITKKYGGPVGASKAGKLRMACNPGFPLGDGEGFQTPLSQRFELHTFEEIEKKGLFYISEDYFVELENNLKQNIEKCNGDIGLMNTEVKRFRRFGLFEPDAKIEHMVELRKKTYEKMHEEEESKIEKDRLEKVAKRRQEERRKQDKLANESKKLK</sequence>
<keyword evidence="3" id="KW-1185">Reference proteome</keyword>
<proteinExistence type="predicted"/>
<accession>A0A8J2X6Q2</accession>
<protein>
    <submittedName>
        <fullName evidence="2">BN860_15434g1_1</fullName>
    </submittedName>
</protein>
<evidence type="ECO:0000313" key="3">
    <source>
        <dbReference type="Proteomes" id="UP000019375"/>
    </source>
</evidence>
<dbReference type="Pfam" id="PF11055">
    <property type="entry name" value="Gsf2"/>
    <property type="match status" value="1"/>
</dbReference>
<dbReference type="InterPro" id="IPR022757">
    <property type="entry name" value="Gsf2"/>
</dbReference>
<gene>
    <name evidence="2" type="ORF">BN860_15434g</name>
</gene>
<dbReference type="OrthoDB" id="4076669at2759"/>
<reference evidence="3" key="1">
    <citation type="journal article" date="2013" name="Genome Announc.">
        <title>Genome sequence of the food spoilage yeast Zygosaccharomyces bailii CLIB 213(T).</title>
        <authorList>
            <person name="Galeote V."/>
            <person name="Bigey F."/>
            <person name="Devillers H."/>
            <person name="Neuveglise C."/>
            <person name="Dequin S."/>
        </authorList>
    </citation>
    <scope>NUCLEOTIDE SEQUENCE [LARGE SCALE GENOMIC DNA]</scope>
    <source>
        <strain evidence="3">CLIB 213 / ATCC 58445 / CBS 680 / CCRC 21525 / NBRC 1098 / NCYC 1416 / NRRL Y-2227</strain>
    </source>
</reference>
<dbReference type="EMBL" id="HG316455">
    <property type="protein sequence ID" value="CDF88659.1"/>
    <property type="molecule type" value="Genomic_DNA"/>
</dbReference>
<dbReference type="AlphaFoldDB" id="A0A8J2X6Q2"/>
<organism evidence="2 3">
    <name type="scientific">Zygosaccharomyces bailii (strain CLIB 213 / ATCC 58445 / CBS 680 / BCRC 21525 / NBRC 1098 / NCYC 1416 / NRRL Y-2227)</name>
    <dbReference type="NCBI Taxonomy" id="1333698"/>
    <lineage>
        <taxon>Eukaryota</taxon>
        <taxon>Fungi</taxon>
        <taxon>Dikarya</taxon>
        <taxon>Ascomycota</taxon>
        <taxon>Saccharomycotina</taxon>
        <taxon>Saccharomycetes</taxon>
        <taxon>Saccharomycetales</taxon>
        <taxon>Saccharomycetaceae</taxon>
        <taxon>Zygosaccharomyces</taxon>
    </lineage>
</organism>
<feature type="region of interest" description="Disordered" evidence="1">
    <location>
        <begin position="373"/>
        <end position="408"/>
    </location>
</feature>